<gene>
    <name evidence="5" type="ordered locus">Swol_2189</name>
</gene>
<evidence type="ECO:0000256" key="3">
    <source>
        <dbReference type="ARBA" id="ARBA00023163"/>
    </source>
</evidence>
<dbReference type="SUPFAM" id="SSF51206">
    <property type="entry name" value="cAMP-binding domain-like"/>
    <property type="match status" value="1"/>
</dbReference>
<dbReference type="STRING" id="335541.Swol_2189"/>
<reference evidence="6" key="1">
    <citation type="journal article" date="2010" name="Environ. Microbiol.">
        <title>The genome of Syntrophomonas wolfei: new insights into syntrophic metabolism and biohydrogen production.</title>
        <authorList>
            <person name="Sieber J.R."/>
            <person name="Sims D.R."/>
            <person name="Han C."/>
            <person name="Kim E."/>
            <person name="Lykidis A."/>
            <person name="Lapidus A.L."/>
            <person name="McDonnald E."/>
            <person name="Rohlin L."/>
            <person name="Culley D.E."/>
            <person name="Gunsalus R."/>
            <person name="McInerney M.J."/>
        </authorList>
    </citation>
    <scope>NUCLEOTIDE SEQUENCE [LARGE SCALE GENOMIC DNA]</scope>
    <source>
        <strain evidence="6">DSM 2245B / Goettingen</strain>
    </source>
</reference>
<dbReference type="InterPro" id="IPR012318">
    <property type="entry name" value="HTH_CRP"/>
</dbReference>
<protein>
    <recommendedName>
        <fullName evidence="4">Cyclic nucleotide-binding domain-containing protein</fullName>
    </recommendedName>
</protein>
<organism evidence="5 6">
    <name type="scientific">Syntrophomonas wolfei subsp. wolfei (strain DSM 2245B / Goettingen)</name>
    <dbReference type="NCBI Taxonomy" id="335541"/>
    <lineage>
        <taxon>Bacteria</taxon>
        <taxon>Bacillati</taxon>
        <taxon>Bacillota</taxon>
        <taxon>Clostridia</taxon>
        <taxon>Eubacteriales</taxon>
        <taxon>Syntrophomonadaceae</taxon>
        <taxon>Syntrophomonas</taxon>
    </lineage>
</organism>
<dbReference type="eggNOG" id="COG0664">
    <property type="taxonomic scope" value="Bacteria"/>
</dbReference>
<dbReference type="GO" id="GO:0003677">
    <property type="term" value="F:DNA binding"/>
    <property type="evidence" value="ECO:0007669"/>
    <property type="project" value="UniProtKB-KW"/>
</dbReference>
<dbReference type="InterPro" id="IPR036390">
    <property type="entry name" value="WH_DNA-bd_sf"/>
</dbReference>
<dbReference type="SUPFAM" id="SSF46785">
    <property type="entry name" value="Winged helix' DNA-binding domain"/>
    <property type="match status" value="1"/>
</dbReference>
<dbReference type="InterPro" id="IPR018490">
    <property type="entry name" value="cNMP-bd_dom_sf"/>
</dbReference>
<dbReference type="Pfam" id="PF00027">
    <property type="entry name" value="cNMP_binding"/>
    <property type="match status" value="1"/>
</dbReference>
<name>Q0AUX4_SYNWW</name>
<dbReference type="Pfam" id="PF13545">
    <property type="entry name" value="HTH_Crp_2"/>
    <property type="match status" value="1"/>
</dbReference>
<accession>Q0AUX4</accession>
<dbReference type="InterPro" id="IPR014710">
    <property type="entry name" value="RmlC-like_jellyroll"/>
</dbReference>
<dbReference type="RefSeq" id="WP_011641571.1">
    <property type="nucleotide sequence ID" value="NC_008346.1"/>
</dbReference>
<dbReference type="EMBL" id="CP000448">
    <property type="protein sequence ID" value="ABI69480.1"/>
    <property type="molecule type" value="Genomic_DNA"/>
</dbReference>
<evidence type="ECO:0000256" key="1">
    <source>
        <dbReference type="ARBA" id="ARBA00023015"/>
    </source>
</evidence>
<dbReference type="AlphaFoldDB" id="Q0AUX4"/>
<dbReference type="HOGENOM" id="CLU_075053_4_1_9"/>
<dbReference type="PROSITE" id="PS50042">
    <property type="entry name" value="CNMP_BINDING_3"/>
    <property type="match status" value="1"/>
</dbReference>
<keyword evidence="3" id="KW-0804">Transcription</keyword>
<feature type="domain" description="Cyclic nucleotide-binding" evidence="4">
    <location>
        <begin position="11"/>
        <end position="83"/>
    </location>
</feature>
<evidence type="ECO:0000259" key="4">
    <source>
        <dbReference type="PROSITE" id="PS50042"/>
    </source>
</evidence>
<dbReference type="Gene3D" id="2.60.120.10">
    <property type="entry name" value="Jelly Rolls"/>
    <property type="match status" value="1"/>
</dbReference>
<dbReference type="GO" id="GO:0006355">
    <property type="term" value="P:regulation of DNA-templated transcription"/>
    <property type="evidence" value="ECO:0007669"/>
    <property type="project" value="InterPro"/>
</dbReference>
<dbReference type="InterPro" id="IPR000595">
    <property type="entry name" value="cNMP-bd_dom"/>
</dbReference>
<evidence type="ECO:0000313" key="5">
    <source>
        <dbReference type="EMBL" id="ABI69480.1"/>
    </source>
</evidence>
<keyword evidence="1" id="KW-0805">Transcription regulation</keyword>
<evidence type="ECO:0000256" key="2">
    <source>
        <dbReference type="ARBA" id="ARBA00023125"/>
    </source>
</evidence>
<keyword evidence="6" id="KW-1185">Reference proteome</keyword>
<evidence type="ECO:0000313" key="6">
    <source>
        <dbReference type="Proteomes" id="UP000001968"/>
    </source>
</evidence>
<sequence>MQRDLGKNVKLFNDIKADDLSVMLSCLGVKNQQYEKRSIIIMAEDNVDHVGVVLRGAVLIVKEDFSGNRSIVDHIGQYEMFGEAFACAGIQKSPVTVVAAEKSEIMWIQFRRIFNTCSMSCVFHAKLIENMMKVLAVKNLQMNQKLEITSKRNLRDKLMAYLLIQAKEAKSFDFIIPLNRSELADYLYVDRSALSRELCKMRDEGLIEFKKNHFCMSPM</sequence>
<dbReference type="DNASU" id="4283135"/>
<proteinExistence type="predicted"/>
<keyword evidence="2" id="KW-0238">DNA-binding</keyword>
<dbReference type="CDD" id="cd00038">
    <property type="entry name" value="CAP_ED"/>
    <property type="match status" value="1"/>
</dbReference>
<dbReference type="KEGG" id="swo:Swol_2189"/>
<dbReference type="Proteomes" id="UP000001968">
    <property type="component" value="Chromosome"/>
</dbReference>
<dbReference type="SMR" id="Q0AUX4"/>
<dbReference type="OrthoDB" id="9774616at2"/>